<feature type="region of interest" description="Disordered" evidence="1">
    <location>
        <begin position="130"/>
        <end position="151"/>
    </location>
</feature>
<name>A0A165H7M5_XYLHT</name>
<dbReference type="InParanoid" id="A0A165H7M5"/>
<dbReference type="RefSeq" id="XP_018188654.1">
    <property type="nucleotide sequence ID" value="XM_018332662.1"/>
</dbReference>
<organism evidence="2 3">
    <name type="scientific">Xylona heveae (strain CBS 132557 / TC161)</name>
    <dbReference type="NCBI Taxonomy" id="1328760"/>
    <lineage>
        <taxon>Eukaryota</taxon>
        <taxon>Fungi</taxon>
        <taxon>Dikarya</taxon>
        <taxon>Ascomycota</taxon>
        <taxon>Pezizomycotina</taxon>
        <taxon>Xylonomycetes</taxon>
        <taxon>Xylonales</taxon>
        <taxon>Xylonaceae</taxon>
        <taxon>Xylona</taxon>
    </lineage>
</organism>
<accession>A0A165H7M5</accession>
<proteinExistence type="predicted"/>
<dbReference type="GeneID" id="28897799"/>
<dbReference type="Gene3D" id="3.40.50.1820">
    <property type="entry name" value="alpha/beta hydrolase"/>
    <property type="match status" value="1"/>
</dbReference>
<dbReference type="AlphaFoldDB" id="A0A165H7M5"/>
<dbReference type="EMBL" id="KV407458">
    <property type="protein sequence ID" value="KZF23099.1"/>
    <property type="molecule type" value="Genomic_DNA"/>
</dbReference>
<gene>
    <name evidence="2" type="ORF">L228DRAFT_247553</name>
</gene>
<sequence length="208" mass="23031">MGGSEKPPGVEMTGAPVVSADVFDAFVHDMQAVGFWPGAAYYLNLERNAEYNGKHPGRLVLPVLFVHATWDLVCCTILSRLAEPMRKTCRNLTEEKSRLVALVHLQKPAEVNTAVMCFLEGHRLMEERASDVRDEDEDGHGHGDRGVGSWNKEVGHQRAASPLRPPIRLSVGLVWVGLCSKFPHQGGLWSGLVFKAKTNLQTGRGWFF</sequence>
<keyword evidence="3" id="KW-1185">Reference proteome</keyword>
<evidence type="ECO:0000313" key="2">
    <source>
        <dbReference type="EMBL" id="KZF23099.1"/>
    </source>
</evidence>
<dbReference type="InterPro" id="IPR029058">
    <property type="entry name" value="AB_hydrolase_fold"/>
</dbReference>
<protein>
    <submittedName>
        <fullName evidence="2">Uncharacterized protein</fullName>
    </submittedName>
</protein>
<dbReference type="STRING" id="1328760.A0A165H7M5"/>
<reference evidence="2 3" key="1">
    <citation type="journal article" date="2016" name="Fungal Biol.">
        <title>The genome of Xylona heveae provides a window into fungal endophytism.</title>
        <authorList>
            <person name="Gazis R."/>
            <person name="Kuo A."/>
            <person name="Riley R."/>
            <person name="LaButti K."/>
            <person name="Lipzen A."/>
            <person name="Lin J."/>
            <person name="Amirebrahimi M."/>
            <person name="Hesse C.N."/>
            <person name="Spatafora J.W."/>
            <person name="Henrissat B."/>
            <person name="Hainaut M."/>
            <person name="Grigoriev I.V."/>
            <person name="Hibbett D.S."/>
        </authorList>
    </citation>
    <scope>NUCLEOTIDE SEQUENCE [LARGE SCALE GENOMIC DNA]</scope>
    <source>
        <strain evidence="2 3">TC161</strain>
    </source>
</reference>
<dbReference type="Proteomes" id="UP000076632">
    <property type="component" value="Unassembled WGS sequence"/>
</dbReference>
<evidence type="ECO:0000256" key="1">
    <source>
        <dbReference type="SAM" id="MobiDB-lite"/>
    </source>
</evidence>
<dbReference type="OrthoDB" id="284184at2759"/>
<evidence type="ECO:0000313" key="3">
    <source>
        <dbReference type="Proteomes" id="UP000076632"/>
    </source>
</evidence>